<evidence type="ECO:0000256" key="5">
    <source>
        <dbReference type="SAM" id="MobiDB-lite"/>
    </source>
</evidence>
<evidence type="ECO:0000256" key="4">
    <source>
        <dbReference type="PROSITE-ProRule" id="PRU00322"/>
    </source>
</evidence>
<dbReference type="PANTHER" id="PTHR46622:SF3">
    <property type="entry name" value="ZINC ION BINDING PROTEIN"/>
    <property type="match status" value="1"/>
</dbReference>
<accession>A0A2P2NGG0</accession>
<protein>
    <recommendedName>
        <fullName evidence="6">RanBP2-type domain-containing protein</fullName>
    </recommendedName>
</protein>
<dbReference type="InterPro" id="IPR036443">
    <property type="entry name" value="Znf_RanBP2_sf"/>
</dbReference>
<dbReference type="Pfam" id="PF00641">
    <property type="entry name" value="Zn_ribbon_RanBP"/>
    <property type="match status" value="1"/>
</dbReference>
<dbReference type="EMBL" id="GGEC01061094">
    <property type="protein sequence ID" value="MBX41578.1"/>
    <property type="molecule type" value="Transcribed_RNA"/>
</dbReference>
<evidence type="ECO:0000256" key="3">
    <source>
        <dbReference type="ARBA" id="ARBA00022833"/>
    </source>
</evidence>
<keyword evidence="2 4" id="KW-0863">Zinc-finger</keyword>
<dbReference type="InterPro" id="IPR001876">
    <property type="entry name" value="Znf_RanBP2"/>
</dbReference>
<proteinExistence type="predicted"/>
<dbReference type="GO" id="GO:0006281">
    <property type="term" value="P:DNA repair"/>
    <property type="evidence" value="ECO:0007669"/>
    <property type="project" value="TreeGrafter"/>
</dbReference>
<dbReference type="SUPFAM" id="SSF90209">
    <property type="entry name" value="Ran binding protein zinc finger-like"/>
    <property type="match status" value="2"/>
</dbReference>
<evidence type="ECO:0000256" key="1">
    <source>
        <dbReference type="ARBA" id="ARBA00022723"/>
    </source>
</evidence>
<dbReference type="AlphaFoldDB" id="A0A2P2NGG0"/>
<dbReference type="PROSITE" id="PS01358">
    <property type="entry name" value="ZF_RANBP2_1"/>
    <property type="match status" value="2"/>
</dbReference>
<dbReference type="PANTHER" id="PTHR46622">
    <property type="entry name" value="DNA-DEPENDENT METALLOPROTEASE WSS1"/>
    <property type="match status" value="1"/>
</dbReference>
<dbReference type="InterPro" id="IPR053000">
    <property type="entry name" value="WSS1-like_metalloprotease"/>
</dbReference>
<name>A0A2P2NGG0_RHIMU</name>
<reference evidence="7" key="1">
    <citation type="submission" date="2018-02" db="EMBL/GenBank/DDBJ databases">
        <title>Rhizophora mucronata_Transcriptome.</title>
        <authorList>
            <person name="Meera S.P."/>
            <person name="Sreeshan A."/>
            <person name="Augustine A."/>
        </authorList>
    </citation>
    <scope>NUCLEOTIDE SEQUENCE</scope>
    <source>
        <tissue evidence="7">Leaf</tissue>
    </source>
</reference>
<dbReference type="SMART" id="SM00547">
    <property type="entry name" value="ZnF_RBZ"/>
    <property type="match status" value="2"/>
</dbReference>
<dbReference type="GO" id="GO:0005634">
    <property type="term" value="C:nucleus"/>
    <property type="evidence" value="ECO:0007669"/>
    <property type="project" value="TreeGrafter"/>
</dbReference>
<feature type="region of interest" description="Disordered" evidence="5">
    <location>
        <begin position="1"/>
        <end position="23"/>
    </location>
</feature>
<organism evidence="7">
    <name type="scientific">Rhizophora mucronata</name>
    <name type="common">Asiatic mangrove</name>
    <dbReference type="NCBI Taxonomy" id="61149"/>
    <lineage>
        <taxon>Eukaryota</taxon>
        <taxon>Viridiplantae</taxon>
        <taxon>Streptophyta</taxon>
        <taxon>Embryophyta</taxon>
        <taxon>Tracheophyta</taxon>
        <taxon>Spermatophyta</taxon>
        <taxon>Magnoliopsida</taxon>
        <taxon>eudicotyledons</taxon>
        <taxon>Gunneridae</taxon>
        <taxon>Pentapetalae</taxon>
        <taxon>rosids</taxon>
        <taxon>fabids</taxon>
        <taxon>Malpighiales</taxon>
        <taxon>Rhizophoraceae</taxon>
        <taxon>Rhizophora</taxon>
    </lineage>
</organism>
<dbReference type="Gene3D" id="2.30.30.380">
    <property type="entry name" value="Zn-finger domain of Sec23/24"/>
    <property type="match status" value="1"/>
</dbReference>
<keyword evidence="1" id="KW-0479">Metal-binding</keyword>
<dbReference type="GO" id="GO:0008270">
    <property type="term" value="F:zinc ion binding"/>
    <property type="evidence" value="ECO:0007669"/>
    <property type="project" value="UniProtKB-KW"/>
</dbReference>
<evidence type="ECO:0000256" key="2">
    <source>
        <dbReference type="ARBA" id="ARBA00022771"/>
    </source>
</evidence>
<feature type="domain" description="RanBP2-type" evidence="6">
    <location>
        <begin position="64"/>
        <end position="93"/>
    </location>
</feature>
<feature type="domain" description="RanBP2-type" evidence="6">
    <location>
        <begin position="30"/>
        <end position="59"/>
    </location>
</feature>
<evidence type="ECO:0000259" key="6">
    <source>
        <dbReference type="PROSITE" id="PS50199"/>
    </source>
</evidence>
<dbReference type="GO" id="GO:0008237">
    <property type="term" value="F:metallopeptidase activity"/>
    <property type="evidence" value="ECO:0007669"/>
    <property type="project" value="TreeGrafter"/>
</dbReference>
<keyword evidence="3" id="KW-0862">Zinc</keyword>
<sequence>MNTESSFVHLTSDRMPGSEPNNDATNYAVESAMWKCGMCTLFNPPLAPICGLCSAEKPKDVGTKYKTWQCRFCTLENSVKSDKCSACDQWRYSYGQPVSTPAPNVGT</sequence>
<dbReference type="PROSITE" id="PS50199">
    <property type="entry name" value="ZF_RANBP2_2"/>
    <property type="match status" value="2"/>
</dbReference>
<evidence type="ECO:0000313" key="7">
    <source>
        <dbReference type="EMBL" id="MBX41578.1"/>
    </source>
</evidence>